<proteinExistence type="predicted"/>
<gene>
    <name evidence="4" type="primary">LOC106055061</name>
</gene>
<evidence type="ECO:0000256" key="2">
    <source>
        <dbReference type="SAM" id="SignalP"/>
    </source>
</evidence>
<feature type="signal peptide" evidence="2">
    <location>
        <begin position="1"/>
        <end position="18"/>
    </location>
</feature>
<keyword evidence="3" id="KW-1185">Reference proteome</keyword>
<protein>
    <submittedName>
        <fullName evidence="4">Uncharacterized protein LOC106055061 isoform X3</fullName>
    </submittedName>
</protein>
<dbReference type="AlphaFoldDB" id="A0A9W2YTU4"/>
<name>A0A9W2YTU4_BIOGL</name>
<dbReference type="RefSeq" id="XP_055866152.1">
    <property type="nucleotide sequence ID" value="XM_056010177.1"/>
</dbReference>
<organism evidence="3 4">
    <name type="scientific">Biomphalaria glabrata</name>
    <name type="common">Bloodfluke planorb</name>
    <name type="synonym">Freshwater snail</name>
    <dbReference type="NCBI Taxonomy" id="6526"/>
    <lineage>
        <taxon>Eukaryota</taxon>
        <taxon>Metazoa</taxon>
        <taxon>Spiralia</taxon>
        <taxon>Lophotrochozoa</taxon>
        <taxon>Mollusca</taxon>
        <taxon>Gastropoda</taxon>
        <taxon>Heterobranchia</taxon>
        <taxon>Euthyneura</taxon>
        <taxon>Panpulmonata</taxon>
        <taxon>Hygrophila</taxon>
        <taxon>Lymnaeoidea</taxon>
        <taxon>Planorbidae</taxon>
        <taxon>Biomphalaria</taxon>
    </lineage>
</organism>
<evidence type="ECO:0000256" key="1">
    <source>
        <dbReference type="SAM" id="Phobius"/>
    </source>
</evidence>
<dbReference type="GeneID" id="106055061"/>
<reference evidence="4" key="1">
    <citation type="submission" date="2025-08" db="UniProtKB">
        <authorList>
            <consortium name="RefSeq"/>
        </authorList>
    </citation>
    <scope>IDENTIFICATION</scope>
</reference>
<evidence type="ECO:0000313" key="4">
    <source>
        <dbReference type="RefSeq" id="XP_055866152.1"/>
    </source>
</evidence>
<feature type="transmembrane region" description="Helical" evidence="1">
    <location>
        <begin position="797"/>
        <end position="821"/>
    </location>
</feature>
<keyword evidence="1" id="KW-0812">Transmembrane</keyword>
<keyword evidence="1" id="KW-0472">Membrane</keyword>
<evidence type="ECO:0000313" key="3">
    <source>
        <dbReference type="Proteomes" id="UP001165740"/>
    </source>
</evidence>
<feature type="chain" id="PRO_5040975653" evidence="2">
    <location>
        <begin position="19"/>
        <end position="892"/>
    </location>
</feature>
<keyword evidence="1" id="KW-1133">Transmembrane helix</keyword>
<accession>A0A9W2YTU4</accession>
<dbReference type="Proteomes" id="UP001165740">
    <property type="component" value="Chromosome 14"/>
</dbReference>
<sequence>MFYIILCVLYIVSETCYGNEDVIDIPEITTEPTAMISRVSGLKITLHCKWPVTQRSVTHQLVYAYENVTLNSSTGNELTYTLKSSCRSSGRYVCRSVGLSVEATEDGKLDLLITDCNPRMCSGSECNKIVSASTGSQVALTFCVIASEADVTVPQLRAFRTLGVRQSSLQDKINFTFTPLSGISYELTVNVWNVTVEDYGEVNLEITRSQRSLRFKFQLLPTGALSQYFNYTKKDQLLSCKSSWYPCVVVISKGHSGQILNSVNNTIIKNEMVVLNATLPLATCGDMGVYKCVITDFRGVNMVKEIFVDPDECSPRLCEHQEDYQNITLKLSSSAGLKVCIMGRFDSRQQNVTVSVFRNTIPFSRFTTDLVRTNEFYHYVKIQISDIQAADSGQYNVDVIANTFNISTIFNIFVERPPVLCNNTHNDITINVKHGQYVNVSFCVHTSDSVAEVRLNRKQMTISETPQLNSTGHVYLNRTCPDTLELQIQLPRVRSQMTWSYIVNIITKLGYTFFYRFHLNITDAYPKGCSDRQPRMYTLADIGEAVTVDVCVVTMWREGNDVIHHINILNANKQTLNVNVTNFTRKLDNNSISDTLHVIQAHFWNITSQNFARYGVSIEFANNVTWRGVFYIVNRKDSVSCPPTLCSKVSKLQQHSHQQTFCLSAYGQTDDRLQVNSNLYMIQDDSGCSECRPEKVDGNVTFDIRVFSWWNHVTSRRYVIVLKDKVPSDKLTLKVEFLSADVVYSFSKNPEVQVSDETTTYIMSRSTDATNTSYTLRPAAVTGIETIHVSSSEPIPLLLIAVVFSVLSFLMFTVLVCITVVRGRHSRRSVSRRKSSEKSVTSLGEVSRLLNTTQCSQDTGRCLLNLDESQPPRKTSADYSMLSGEYITPLDL</sequence>
<keyword evidence="2" id="KW-0732">Signal</keyword>